<dbReference type="PANTHER" id="PTHR45830:SF15">
    <property type="entry name" value="SERPENTINE RECEPTOR, CLASS I"/>
    <property type="match status" value="1"/>
</dbReference>
<feature type="non-terminal residue" evidence="2">
    <location>
        <position position="1"/>
    </location>
</feature>
<dbReference type="Proteomes" id="UP001328107">
    <property type="component" value="Unassembled WGS sequence"/>
</dbReference>
<dbReference type="PANTHER" id="PTHR45830">
    <property type="entry name" value="SERPENTINE RECEPTOR, CLASS I"/>
    <property type="match status" value="1"/>
</dbReference>
<feature type="transmembrane region" description="Helical" evidence="1">
    <location>
        <begin position="6"/>
        <end position="23"/>
    </location>
</feature>
<reference evidence="3" key="1">
    <citation type="submission" date="2022-10" db="EMBL/GenBank/DDBJ databases">
        <title>Genome assembly of Pristionchus species.</title>
        <authorList>
            <person name="Yoshida K."/>
            <person name="Sommer R.J."/>
        </authorList>
    </citation>
    <scope>NUCLEOTIDE SEQUENCE [LARGE SCALE GENOMIC DNA]</scope>
    <source>
        <strain evidence="3">RS5460</strain>
    </source>
</reference>
<organism evidence="2 3">
    <name type="scientific">Pristionchus mayeri</name>
    <dbReference type="NCBI Taxonomy" id="1317129"/>
    <lineage>
        <taxon>Eukaryota</taxon>
        <taxon>Metazoa</taxon>
        <taxon>Ecdysozoa</taxon>
        <taxon>Nematoda</taxon>
        <taxon>Chromadorea</taxon>
        <taxon>Rhabditida</taxon>
        <taxon>Rhabditina</taxon>
        <taxon>Diplogasteromorpha</taxon>
        <taxon>Diplogasteroidea</taxon>
        <taxon>Neodiplogasteridae</taxon>
        <taxon>Pristionchus</taxon>
    </lineage>
</organism>
<dbReference type="Pfam" id="PF10318">
    <property type="entry name" value="7TM_GPCR_Srh"/>
    <property type="match status" value="1"/>
</dbReference>
<protein>
    <submittedName>
        <fullName evidence="2">Uncharacterized protein</fullName>
    </submittedName>
</protein>
<gene>
    <name evidence="2" type="ORF">PMAYCL1PPCAC_09294</name>
</gene>
<comment type="caution">
    <text evidence="2">The sequence shown here is derived from an EMBL/GenBank/DDBJ whole genome shotgun (WGS) entry which is preliminary data.</text>
</comment>
<sequence length="86" mass="9486">FMPIFSHSVGVLTILLTVLAMYLMMAKTPDHGKHLARYLMLLQISILMADLGWGFLFSPIFLFPLTALLCTGFICGTEAGRHIGTV</sequence>
<keyword evidence="1" id="KW-0472">Membrane</keyword>
<name>A0AAN4ZFR5_9BILA</name>
<evidence type="ECO:0000313" key="3">
    <source>
        <dbReference type="Proteomes" id="UP001328107"/>
    </source>
</evidence>
<keyword evidence="3" id="KW-1185">Reference proteome</keyword>
<feature type="transmembrane region" description="Helical" evidence="1">
    <location>
        <begin position="35"/>
        <end position="55"/>
    </location>
</feature>
<dbReference type="EMBL" id="BTRK01000002">
    <property type="protein sequence ID" value="GMR39099.1"/>
    <property type="molecule type" value="Genomic_DNA"/>
</dbReference>
<proteinExistence type="predicted"/>
<evidence type="ECO:0000256" key="1">
    <source>
        <dbReference type="SAM" id="Phobius"/>
    </source>
</evidence>
<keyword evidence="1" id="KW-1133">Transmembrane helix</keyword>
<dbReference type="AlphaFoldDB" id="A0AAN4ZFR5"/>
<keyword evidence="1" id="KW-0812">Transmembrane</keyword>
<evidence type="ECO:0000313" key="2">
    <source>
        <dbReference type="EMBL" id="GMR39099.1"/>
    </source>
</evidence>
<accession>A0AAN4ZFR5</accession>
<dbReference type="InterPro" id="IPR019422">
    <property type="entry name" value="7TM_GPCR_serpentine_rcpt_Srh"/>
</dbReference>
<feature type="non-terminal residue" evidence="2">
    <location>
        <position position="86"/>
    </location>
</feature>